<gene>
    <name evidence="1" type="ORF">HM131_13675</name>
</gene>
<dbReference type="RefSeq" id="WP_085030295.1">
    <property type="nucleotide sequence ID" value="NZ_CP020772.1"/>
</dbReference>
<dbReference type="InterPro" id="IPR030489">
    <property type="entry name" value="TR_Rrf2-type_CS"/>
</dbReference>
<accession>A0A1W5ZX24</accession>
<dbReference type="AlphaFoldDB" id="A0A1W5ZX24"/>
<evidence type="ECO:0000313" key="2">
    <source>
        <dbReference type="Proteomes" id="UP000192527"/>
    </source>
</evidence>
<dbReference type="PROSITE" id="PS01332">
    <property type="entry name" value="HTH_RRF2_1"/>
    <property type="match status" value="1"/>
</dbReference>
<dbReference type="GO" id="GO:0005829">
    <property type="term" value="C:cytosol"/>
    <property type="evidence" value="ECO:0007669"/>
    <property type="project" value="TreeGrafter"/>
</dbReference>
<dbReference type="OrthoDB" id="32510at2"/>
<proteinExistence type="predicted"/>
<dbReference type="KEGG" id="hmn:HM131_13675"/>
<dbReference type="GO" id="GO:0003700">
    <property type="term" value="F:DNA-binding transcription factor activity"/>
    <property type="evidence" value="ECO:0007669"/>
    <property type="project" value="TreeGrafter"/>
</dbReference>
<dbReference type="SUPFAM" id="SSF46785">
    <property type="entry name" value="Winged helix' DNA-binding domain"/>
    <property type="match status" value="1"/>
</dbReference>
<dbReference type="InterPro" id="IPR036388">
    <property type="entry name" value="WH-like_DNA-bd_sf"/>
</dbReference>
<name>A0A1W5ZX24_9BACI</name>
<dbReference type="Gene3D" id="1.10.10.10">
    <property type="entry name" value="Winged helix-like DNA-binding domain superfamily/Winged helix DNA-binding domain"/>
    <property type="match status" value="1"/>
</dbReference>
<sequence>MAEKVSNTRWFGMALKALIVLASNEGLCPSGKLAEKLESKSVFLRKILTHLVKAGLIQAKEGRDGGYSLVKAPSEITLSEVYKAMKVETFPKEFLSVESKVCFDPSTRDALCELREEMETWILEGLEQKTIADLMK</sequence>
<organism evidence="1 2">
    <name type="scientific">Halobacillus mangrovi</name>
    <dbReference type="NCBI Taxonomy" id="402384"/>
    <lineage>
        <taxon>Bacteria</taxon>
        <taxon>Bacillati</taxon>
        <taxon>Bacillota</taxon>
        <taxon>Bacilli</taxon>
        <taxon>Bacillales</taxon>
        <taxon>Bacillaceae</taxon>
        <taxon>Halobacillus</taxon>
    </lineage>
</organism>
<dbReference type="PROSITE" id="PS51197">
    <property type="entry name" value="HTH_RRF2_2"/>
    <property type="match status" value="1"/>
</dbReference>
<dbReference type="InterPro" id="IPR036390">
    <property type="entry name" value="WH_DNA-bd_sf"/>
</dbReference>
<dbReference type="PANTHER" id="PTHR33221:SF15">
    <property type="entry name" value="HTH-TYPE TRANSCRIPTIONAL REGULATOR YWGB-RELATED"/>
    <property type="match status" value="1"/>
</dbReference>
<dbReference type="Proteomes" id="UP000192527">
    <property type="component" value="Chromosome"/>
</dbReference>
<protein>
    <submittedName>
        <fullName evidence="1">Transcriptional regulator</fullName>
    </submittedName>
</protein>
<evidence type="ECO:0000313" key="1">
    <source>
        <dbReference type="EMBL" id="ARI77834.1"/>
    </source>
</evidence>
<dbReference type="InterPro" id="IPR000944">
    <property type="entry name" value="Tscrpt_reg_Rrf2"/>
</dbReference>
<dbReference type="STRING" id="402384.HM131_13675"/>
<keyword evidence="2" id="KW-1185">Reference proteome</keyword>
<dbReference type="Pfam" id="PF02082">
    <property type="entry name" value="Rrf2"/>
    <property type="match status" value="1"/>
</dbReference>
<reference evidence="1 2" key="1">
    <citation type="submission" date="2017-04" db="EMBL/GenBank/DDBJ databases">
        <title>The whole genome sequencing and assembly of Halobacillus mangrovi strain.</title>
        <authorList>
            <person name="Lee S.-J."/>
            <person name="Park M.-K."/>
            <person name="Kim J.-Y."/>
            <person name="Lee Y.-J."/>
            <person name="Yi H."/>
            <person name="Bahn Y.-S."/>
            <person name="Kim J.F."/>
            <person name="Lee D.-W."/>
        </authorList>
    </citation>
    <scope>NUCLEOTIDE SEQUENCE [LARGE SCALE GENOMIC DNA]</scope>
    <source>
        <strain evidence="1 2">KTB 131</strain>
    </source>
</reference>
<dbReference type="PANTHER" id="PTHR33221">
    <property type="entry name" value="WINGED HELIX-TURN-HELIX TRANSCRIPTIONAL REGULATOR, RRF2 FAMILY"/>
    <property type="match status" value="1"/>
</dbReference>
<dbReference type="EMBL" id="CP020772">
    <property type="protein sequence ID" value="ARI77834.1"/>
    <property type="molecule type" value="Genomic_DNA"/>
</dbReference>